<comment type="similarity">
    <text evidence="1 6">Belongs to the MinC family.</text>
</comment>
<evidence type="ECO:0000259" key="7">
    <source>
        <dbReference type="Pfam" id="PF03775"/>
    </source>
</evidence>
<comment type="subunit">
    <text evidence="5 6">Interacts with MinD and FtsZ.</text>
</comment>
<dbReference type="AlphaFoldDB" id="A0A226BYB2"/>
<dbReference type="InterPro" id="IPR036145">
    <property type="entry name" value="MinC_C_sf"/>
</dbReference>
<keyword evidence="3 6" id="KW-0717">Septation</keyword>
<evidence type="ECO:0000313" key="10">
    <source>
        <dbReference type="Proteomes" id="UP000214588"/>
    </source>
</evidence>
<comment type="caution">
    <text evidence="9">The sequence shown here is derived from an EMBL/GenBank/DDBJ whole genome shotgun (WGS) entry which is preliminary data.</text>
</comment>
<keyword evidence="10" id="KW-1185">Reference proteome</keyword>
<comment type="function">
    <text evidence="6">Cell division inhibitor that blocks the formation of polar Z ring septums. Rapidly oscillates between the poles of the cell to destabilize FtsZ filaments that have formed before they mature into polar Z rings. Prevents FtsZ polymerization.</text>
</comment>
<dbReference type="InterPro" id="IPR005526">
    <property type="entry name" value="Septum_form_inhib_MinC_C"/>
</dbReference>
<evidence type="ECO:0000256" key="3">
    <source>
        <dbReference type="ARBA" id="ARBA00023210"/>
    </source>
</evidence>
<evidence type="ECO:0000313" key="9">
    <source>
        <dbReference type="EMBL" id="OWZ83921.1"/>
    </source>
</evidence>
<protein>
    <recommendedName>
        <fullName evidence="6">Probable septum site-determining protein MinC</fullName>
    </recommendedName>
</protein>
<evidence type="ECO:0000256" key="5">
    <source>
        <dbReference type="ARBA" id="ARBA00046874"/>
    </source>
</evidence>
<dbReference type="GO" id="GO:0000917">
    <property type="term" value="P:division septum assembly"/>
    <property type="evidence" value="ECO:0007669"/>
    <property type="project" value="UniProtKB-KW"/>
</dbReference>
<dbReference type="PANTHER" id="PTHR34108:SF1">
    <property type="entry name" value="SEPTUM SITE-DETERMINING PROTEIN MINC"/>
    <property type="match status" value="1"/>
</dbReference>
<dbReference type="GO" id="GO:0000902">
    <property type="term" value="P:cell morphogenesis"/>
    <property type="evidence" value="ECO:0007669"/>
    <property type="project" value="InterPro"/>
</dbReference>
<dbReference type="Pfam" id="PF03775">
    <property type="entry name" value="MinC_C"/>
    <property type="match status" value="1"/>
</dbReference>
<evidence type="ECO:0000256" key="4">
    <source>
        <dbReference type="ARBA" id="ARBA00023306"/>
    </source>
</evidence>
<evidence type="ECO:0000256" key="6">
    <source>
        <dbReference type="HAMAP-Rule" id="MF_00267"/>
    </source>
</evidence>
<organism evidence="9 10">
    <name type="scientific">Natranaerobius trueperi</name>
    <dbReference type="NCBI Taxonomy" id="759412"/>
    <lineage>
        <taxon>Bacteria</taxon>
        <taxon>Bacillati</taxon>
        <taxon>Bacillota</taxon>
        <taxon>Clostridia</taxon>
        <taxon>Natranaerobiales</taxon>
        <taxon>Natranaerobiaceae</taxon>
        <taxon>Natranaerobius</taxon>
    </lineage>
</organism>
<dbReference type="EMBL" id="NIQC01000010">
    <property type="protein sequence ID" value="OWZ83921.1"/>
    <property type="molecule type" value="Genomic_DNA"/>
</dbReference>
<dbReference type="HAMAP" id="MF_00267">
    <property type="entry name" value="MinC"/>
    <property type="match status" value="1"/>
</dbReference>
<proteinExistence type="inferred from homology"/>
<dbReference type="InterPro" id="IPR013033">
    <property type="entry name" value="MinC"/>
</dbReference>
<dbReference type="InterPro" id="IPR016098">
    <property type="entry name" value="CAP/MinC_C"/>
</dbReference>
<dbReference type="PANTHER" id="PTHR34108">
    <property type="entry name" value="SEPTUM SITE-DETERMINING PROTEIN MINC"/>
    <property type="match status" value="1"/>
</dbReference>
<keyword evidence="4 6" id="KW-0131">Cell cycle</keyword>
<dbReference type="InterPro" id="IPR055219">
    <property type="entry name" value="MinC_N_1"/>
</dbReference>
<dbReference type="OrthoDB" id="9790810at2"/>
<dbReference type="Gene3D" id="2.160.20.70">
    <property type="match status" value="1"/>
</dbReference>
<keyword evidence="2 6" id="KW-0132">Cell division</keyword>
<dbReference type="Pfam" id="PF22642">
    <property type="entry name" value="MinC_N_1"/>
    <property type="match status" value="1"/>
</dbReference>
<evidence type="ECO:0000256" key="1">
    <source>
        <dbReference type="ARBA" id="ARBA00006291"/>
    </source>
</evidence>
<accession>A0A226BYB2</accession>
<dbReference type="Gene3D" id="3.30.160.540">
    <property type="match status" value="1"/>
</dbReference>
<evidence type="ECO:0000256" key="2">
    <source>
        <dbReference type="ARBA" id="ARBA00022618"/>
    </source>
</evidence>
<feature type="domain" description="Septum formation inhibitor MinC C-terminal" evidence="7">
    <location>
        <begin position="117"/>
        <end position="217"/>
    </location>
</feature>
<dbReference type="GO" id="GO:1901891">
    <property type="term" value="P:regulation of cell septum assembly"/>
    <property type="evidence" value="ECO:0007669"/>
    <property type="project" value="InterPro"/>
</dbReference>
<feature type="domain" description="Septum site-determining protein MinC N-terminal" evidence="8">
    <location>
        <begin position="9"/>
        <end position="83"/>
    </location>
</feature>
<sequence>MISKNEEPVIFKGTKKGLLIVVDGTYPFDELLDEINIKLHESGDFFREGQVKVQVKNKQLNLTELNLLSKLFSEETNLELAEIISEAGEVLVSFPSSFQRELGKREEPDYRINNSLIIRKTLRSGQKVEFPGTIIILGNVNPGAEIVAKGDIVVFGELQGICHAGAKGDVEASILAVKLMATQLRIADLVSRAPEGTPVVPDTPERAFINGNQIVVESIDHNKLKDKI</sequence>
<gene>
    <name evidence="6 9" type="primary">minC</name>
    <name evidence="9" type="ORF">CDO51_05910</name>
</gene>
<name>A0A226BYB2_9FIRM</name>
<dbReference type="SUPFAM" id="SSF63848">
    <property type="entry name" value="Cell-division inhibitor MinC, C-terminal domain"/>
    <property type="match status" value="1"/>
</dbReference>
<dbReference type="Proteomes" id="UP000214588">
    <property type="component" value="Unassembled WGS sequence"/>
</dbReference>
<reference evidence="9 10" key="1">
    <citation type="submission" date="2017-06" db="EMBL/GenBank/DDBJ databases">
        <title>Draft Genome Sequence of Natranaerobius trueperi halophilic, alkalithermophilic bacteria from soda lakes.</title>
        <authorList>
            <person name="Zhao B."/>
        </authorList>
    </citation>
    <scope>NUCLEOTIDE SEQUENCE [LARGE SCALE GENOMIC DNA]</scope>
    <source>
        <strain evidence="9 10">DSM 18760</strain>
    </source>
</reference>
<evidence type="ECO:0000259" key="8">
    <source>
        <dbReference type="Pfam" id="PF22642"/>
    </source>
</evidence>
<dbReference type="NCBIfam" id="TIGR01222">
    <property type="entry name" value="minC"/>
    <property type="match status" value="1"/>
</dbReference>
<dbReference type="RefSeq" id="WP_089023381.1">
    <property type="nucleotide sequence ID" value="NZ_NIQC01000010.1"/>
</dbReference>